<dbReference type="InterPro" id="IPR011989">
    <property type="entry name" value="ARM-like"/>
</dbReference>
<evidence type="ECO:0000256" key="3">
    <source>
        <dbReference type="SAM" id="Phobius"/>
    </source>
</evidence>
<reference evidence="5 6" key="1">
    <citation type="submission" date="2017-10" db="EMBL/GenBank/DDBJ databases">
        <title>Comparative genomics in systemic dimorphic fungi from Ajellomycetaceae.</title>
        <authorList>
            <person name="Munoz J.F."/>
            <person name="Mcewen J.G."/>
            <person name="Clay O.K."/>
            <person name="Cuomo C.A."/>
        </authorList>
    </citation>
    <scope>NUCLEOTIDE SEQUENCE [LARGE SCALE GENOMIC DNA]</scope>
    <source>
        <strain evidence="5 6">UAMH7299</strain>
    </source>
</reference>
<dbReference type="Pfam" id="PF11701">
    <property type="entry name" value="UNC45-central"/>
    <property type="match status" value="1"/>
</dbReference>
<keyword evidence="2" id="KW-0963">Cytoplasm</keyword>
<evidence type="ECO:0000256" key="2">
    <source>
        <dbReference type="ARBA" id="ARBA00022490"/>
    </source>
</evidence>
<dbReference type="GO" id="GO:0005737">
    <property type="term" value="C:cytoplasm"/>
    <property type="evidence" value="ECO:0007669"/>
    <property type="project" value="UniProtKB-SubCell"/>
</dbReference>
<sequence>MVLYSNEDRAVQLAREAVELVDAGHREAASRNLREAISLAPDNAEIKSAFVKIREDEETNHPLVNLCRRYVSQRDQEAGREAARYLRSDGLEPPQDVALECVKQLLAAPAATLSETQDEIITGLVRQSADVRLYFAAQLQICVTQFFDEIYDRGDGAVVCLDMVVLDTGLWQSEKVRTHCESELFQLFIAKLMESGHDLDGRALKGIARLLAMHADTLQHLVDEDGFDVILSSLDLRLPIDVRSQATLATAKYLEASQDEGQQLFRNFVTKRIARQRNDDFVVAFSAAAAVFPIMPAMAASLFLTEGFLQSLIPLLDRRQRTNNVWRAVLELFNAACMDGACREAIAKYCSEWLSHILSNGTDEQSARAAVVLAKIRTSEGASASAENSRVVEEENTSTQDLVERFKGLMSQQSSDISFRHPIEGLAYSSVKGEIKEQLSKDPTFLKDLLAVLKSNVDDSSILYGGLMIIWNLTKYRPNLSEEQKKMSELKAYANVSKPAGGAAFDPHDDDEHVKTRCNAVLDADIMPLLSECGKTKLVSVSVQDLTSKILLALSRNPKSRGKLAQQGAVKLLLSIVASRSEGNREMNETVYTAAHALARVLISVNPAHVFPASGFPQITEPIRPLLRLLTPAGATSSSASSSTFTPDQPRDLLPVFESLLALTNLASSADPTASEAIIRLGWSTIEDLLLSNHNYIQRASCELVCNLMTCEKGVGKFADGSVRAGQRLHILLALADVEDLPTRRAAGGALAMLTEYDAAVAAVLDSSNRAVAILLSLCGEKSEDLVHRGVVCVRNLAYSRDEVGKRAVSELKNGGAVEVLTTCLTQSKNPAVLQSGVEVLKMLVATENGKK</sequence>
<name>A0A2B7YZ57_POLH7</name>
<dbReference type="Gene3D" id="1.25.10.100">
    <property type="match status" value="1"/>
</dbReference>
<protein>
    <recommendedName>
        <fullName evidence="4">UNC-45/Cro1/She4 central domain-containing protein</fullName>
    </recommendedName>
</protein>
<gene>
    <name evidence="5" type="ORF">AJ80_01350</name>
</gene>
<dbReference type="OrthoDB" id="5574718at2759"/>
<organism evidence="5 6">
    <name type="scientific">Polytolypa hystricis (strain UAMH7299)</name>
    <dbReference type="NCBI Taxonomy" id="1447883"/>
    <lineage>
        <taxon>Eukaryota</taxon>
        <taxon>Fungi</taxon>
        <taxon>Dikarya</taxon>
        <taxon>Ascomycota</taxon>
        <taxon>Pezizomycotina</taxon>
        <taxon>Eurotiomycetes</taxon>
        <taxon>Eurotiomycetidae</taxon>
        <taxon>Onygenales</taxon>
        <taxon>Onygenales incertae sedis</taxon>
        <taxon>Polytolypa</taxon>
    </lineage>
</organism>
<evidence type="ECO:0000313" key="6">
    <source>
        <dbReference type="Proteomes" id="UP000224634"/>
    </source>
</evidence>
<evidence type="ECO:0000313" key="5">
    <source>
        <dbReference type="EMBL" id="PGH26966.1"/>
    </source>
</evidence>
<keyword evidence="6" id="KW-1185">Reference proteome</keyword>
<keyword evidence="3" id="KW-1133">Transmembrane helix</keyword>
<dbReference type="PANTHER" id="PTHR45994:SF1">
    <property type="entry name" value="FI21225P1"/>
    <property type="match status" value="1"/>
</dbReference>
<dbReference type="AlphaFoldDB" id="A0A2B7YZ57"/>
<evidence type="ECO:0000256" key="1">
    <source>
        <dbReference type="ARBA" id="ARBA00004496"/>
    </source>
</evidence>
<dbReference type="GO" id="GO:0051879">
    <property type="term" value="F:Hsp90 protein binding"/>
    <property type="evidence" value="ECO:0007669"/>
    <property type="project" value="TreeGrafter"/>
</dbReference>
<feature type="domain" description="UNC-45/Cro1/She4 central" evidence="4">
    <location>
        <begin position="225"/>
        <end position="376"/>
    </location>
</feature>
<dbReference type="PANTHER" id="PTHR45994">
    <property type="entry name" value="FI21225P1"/>
    <property type="match status" value="1"/>
</dbReference>
<comment type="subcellular location">
    <subcellularLocation>
        <location evidence="1">Cytoplasm</location>
    </subcellularLocation>
</comment>
<dbReference type="STRING" id="1447883.A0A2B7YZ57"/>
<feature type="transmembrane region" description="Helical" evidence="3">
    <location>
        <begin position="281"/>
        <end position="304"/>
    </location>
</feature>
<dbReference type="InterPro" id="IPR016024">
    <property type="entry name" value="ARM-type_fold"/>
</dbReference>
<accession>A0A2B7YZ57</accession>
<keyword evidence="3" id="KW-0472">Membrane</keyword>
<keyword evidence="3" id="KW-0812">Transmembrane</keyword>
<dbReference type="SUPFAM" id="SSF48371">
    <property type="entry name" value="ARM repeat"/>
    <property type="match status" value="2"/>
</dbReference>
<dbReference type="Proteomes" id="UP000224634">
    <property type="component" value="Unassembled WGS sequence"/>
</dbReference>
<dbReference type="EMBL" id="PDNA01000011">
    <property type="protein sequence ID" value="PGH26966.1"/>
    <property type="molecule type" value="Genomic_DNA"/>
</dbReference>
<dbReference type="Gene3D" id="1.25.10.10">
    <property type="entry name" value="Leucine-rich Repeat Variant"/>
    <property type="match status" value="1"/>
</dbReference>
<evidence type="ECO:0000259" key="4">
    <source>
        <dbReference type="Pfam" id="PF11701"/>
    </source>
</evidence>
<comment type="caution">
    <text evidence="5">The sequence shown here is derived from an EMBL/GenBank/DDBJ whole genome shotgun (WGS) entry which is preliminary data.</text>
</comment>
<dbReference type="InterPro" id="IPR024660">
    <property type="entry name" value="UCS_central_dom"/>
</dbReference>
<proteinExistence type="predicted"/>